<dbReference type="AlphaFoldDB" id="A0A6B9ZLN0"/>
<dbReference type="KEGG" id="chih:GWR21_23745"/>
<proteinExistence type="predicted"/>
<organism evidence="2 3">
    <name type="scientific">Chitinophaga agri</name>
    <dbReference type="NCBI Taxonomy" id="2703787"/>
    <lineage>
        <taxon>Bacteria</taxon>
        <taxon>Pseudomonadati</taxon>
        <taxon>Bacteroidota</taxon>
        <taxon>Chitinophagia</taxon>
        <taxon>Chitinophagales</taxon>
        <taxon>Chitinophagaceae</taxon>
        <taxon>Chitinophaga</taxon>
    </lineage>
</organism>
<evidence type="ECO:0008006" key="4">
    <source>
        <dbReference type="Google" id="ProtNLM"/>
    </source>
</evidence>
<accession>A0A6B9ZLN0</accession>
<evidence type="ECO:0000313" key="2">
    <source>
        <dbReference type="EMBL" id="QHS62491.1"/>
    </source>
</evidence>
<dbReference type="EMBL" id="CP048113">
    <property type="protein sequence ID" value="QHS62491.1"/>
    <property type="molecule type" value="Genomic_DNA"/>
</dbReference>
<reference evidence="2 3" key="1">
    <citation type="submission" date="2020-01" db="EMBL/GenBank/DDBJ databases">
        <title>Complete genome sequence of Chitinophaga sp. H33E-04 isolated from quinoa roots.</title>
        <authorList>
            <person name="Weon H.-Y."/>
            <person name="Lee S.A."/>
        </authorList>
    </citation>
    <scope>NUCLEOTIDE SEQUENCE [LARGE SCALE GENOMIC DNA]</scope>
    <source>
        <strain evidence="2 3">H33E-04</strain>
    </source>
</reference>
<dbReference type="RefSeq" id="WP_162334126.1">
    <property type="nucleotide sequence ID" value="NZ_CP048113.1"/>
</dbReference>
<protein>
    <recommendedName>
        <fullName evidence="4">GLPGLI family protein</fullName>
    </recommendedName>
</protein>
<keyword evidence="3" id="KW-1185">Reference proteome</keyword>
<keyword evidence="1" id="KW-0732">Signal</keyword>
<evidence type="ECO:0000256" key="1">
    <source>
        <dbReference type="SAM" id="SignalP"/>
    </source>
</evidence>
<name>A0A6B9ZLN0_9BACT</name>
<evidence type="ECO:0000313" key="3">
    <source>
        <dbReference type="Proteomes" id="UP000476411"/>
    </source>
</evidence>
<sequence>MKYITVMQKALLTLVCCLLVSGSLLAQRLVSDAKIVYRIETPAQADPSFEGGTLTQYMKGHLSRVDIDFKMVHYSYLINSKDESVVTLIDNHGDKYLIRAGKEEYAKELKEYAQVQFKDATDTKQIAGYTCKKAIGKMADGQTFEVYYTTDLVPENKQYNRRFINLKGLPLQFEIINKNGSRMNVVATKVDLYAIPGSYFDAPKTGYKEISREELLKMGS</sequence>
<gene>
    <name evidence="2" type="ORF">GWR21_23745</name>
</gene>
<feature type="chain" id="PRO_5025440347" description="GLPGLI family protein" evidence="1">
    <location>
        <begin position="27"/>
        <end position="220"/>
    </location>
</feature>
<dbReference type="Proteomes" id="UP000476411">
    <property type="component" value="Chromosome"/>
</dbReference>
<feature type="signal peptide" evidence="1">
    <location>
        <begin position="1"/>
        <end position="26"/>
    </location>
</feature>